<dbReference type="PANTHER" id="PTHR43639:SF9">
    <property type="entry name" value="BLL5898 PROTEIN"/>
    <property type="match status" value="1"/>
</dbReference>
<dbReference type="Pfam" id="PF13561">
    <property type="entry name" value="adh_short_C2"/>
    <property type="match status" value="1"/>
</dbReference>
<keyword evidence="2" id="KW-0560">Oxidoreductase</keyword>
<evidence type="ECO:0000313" key="4">
    <source>
        <dbReference type="EMBL" id="GGG24462.1"/>
    </source>
</evidence>
<evidence type="ECO:0000259" key="3">
    <source>
        <dbReference type="SMART" id="SM00822"/>
    </source>
</evidence>
<reference evidence="4" key="2">
    <citation type="submission" date="2020-09" db="EMBL/GenBank/DDBJ databases">
        <authorList>
            <person name="Sun Q."/>
            <person name="Sedlacek I."/>
        </authorList>
    </citation>
    <scope>NUCLEOTIDE SEQUENCE</scope>
    <source>
        <strain evidence="4">CCM 7905</strain>
    </source>
</reference>
<dbReference type="FunFam" id="3.40.50.720:FF:000084">
    <property type="entry name" value="Short-chain dehydrogenase reductase"/>
    <property type="match status" value="1"/>
</dbReference>
<dbReference type="RefSeq" id="WP_188546941.1">
    <property type="nucleotide sequence ID" value="NZ_BMCU01000005.1"/>
</dbReference>
<evidence type="ECO:0000313" key="5">
    <source>
        <dbReference type="Proteomes" id="UP000654257"/>
    </source>
</evidence>
<dbReference type="EMBL" id="BMCU01000005">
    <property type="protein sequence ID" value="GGG24462.1"/>
    <property type="molecule type" value="Genomic_DNA"/>
</dbReference>
<evidence type="ECO:0000256" key="1">
    <source>
        <dbReference type="ARBA" id="ARBA00006484"/>
    </source>
</evidence>
<comment type="caution">
    <text evidence="4">The sequence shown here is derived from an EMBL/GenBank/DDBJ whole genome shotgun (WGS) entry which is preliminary data.</text>
</comment>
<gene>
    <name evidence="4" type="ORF">GCM10007304_42920</name>
</gene>
<dbReference type="AlphaFoldDB" id="A0A917G5X1"/>
<proteinExistence type="inferred from homology"/>
<feature type="domain" description="Ketoreductase" evidence="3">
    <location>
        <begin position="13"/>
        <end position="199"/>
    </location>
</feature>
<dbReference type="InterPro" id="IPR020904">
    <property type="entry name" value="Sc_DH/Rdtase_CS"/>
</dbReference>
<name>A0A917G5X1_9NOCA</name>
<organism evidence="4 5">
    <name type="scientific">Rhodococcoides trifolii</name>
    <dbReference type="NCBI Taxonomy" id="908250"/>
    <lineage>
        <taxon>Bacteria</taxon>
        <taxon>Bacillati</taxon>
        <taxon>Actinomycetota</taxon>
        <taxon>Actinomycetes</taxon>
        <taxon>Mycobacteriales</taxon>
        <taxon>Nocardiaceae</taxon>
        <taxon>Rhodococcoides</taxon>
    </lineage>
</organism>
<dbReference type="Gene3D" id="3.40.50.720">
    <property type="entry name" value="NAD(P)-binding Rossmann-like Domain"/>
    <property type="match status" value="1"/>
</dbReference>
<accession>A0A917G5X1</accession>
<evidence type="ECO:0000256" key="2">
    <source>
        <dbReference type="ARBA" id="ARBA00023002"/>
    </source>
</evidence>
<dbReference type="InterPro" id="IPR002347">
    <property type="entry name" value="SDR_fam"/>
</dbReference>
<dbReference type="GO" id="GO:0016491">
    <property type="term" value="F:oxidoreductase activity"/>
    <property type="evidence" value="ECO:0007669"/>
    <property type="project" value="UniProtKB-KW"/>
</dbReference>
<protein>
    <submittedName>
        <fullName evidence="4">3-oxoacyl-ACP reductase</fullName>
    </submittedName>
</protein>
<dbReference type="InterPro" id="IPR057326">
    <property type="entry name" value="KR_dom"/>
</dbReference>
<dbReference type="InterPro" id="IPR036291">
    <property type="entry name" value="NAD(P)-bd_dom_sf"/>
</dbReference>
<sequence>MATRTASFDFTDNIVIVTGGASGIGLQVSTDFVRSGAHVVIVGRDQRKLDAARAGLPAGSVTTVRADISDQNQVRDLVDSTVRDHGGIDVVISNAAQFIPGDITDVSADQWADLRSTNIDGFFYLAQQTLPVLAQRGGTFIATSSVSGLRGDWNQAVYNASKGAVSLFVQSLALDWAPRGVRVNGVAPSVTNTEALADITGNDTIRPHFENRVALGRLAETEDIAPAFLFLASDAARYVNGVILPVDGGTSASTGQAHIAA</sequence>
<dbReference type="PRINTS" id="PR00080">
    <property type="entry name" value="SDRFAMILY"/>
</dbReference>
<dbReference type="CDD" id="cd05233">
    <property type="entry name" value="SDR_c"/>
    <property type="match status" value="1"/>
</dbReference>
<comment type="similarity">
    <text evidence="1">Belongs to the short-chain dehydrogenases/reductases (SDR) family.</text>
</comment>
<keyword evidence="5" id="KW-1185">Reference proteome</keyword>
<dbReference type="PRINTS" id="PR00081">
    <property type="entry name" value="GDHRDH"/>
</dbReference>
<reference evidence="4" key="1">
    <citation type="journal article" date="2014" name="Int. J. Syst. Evol. Microbiol.">
        <title>Complete genome sequence of Corynebacterium casei LMG S-19264T (=DSM 44701T), isolated from a smear-ripened cheese.</title>
        <authorList>
            <consortium name="US DOE Joint Genome Institute (JGI-PGF)"/>
            <person name="Walter F."/>
            <person name="Albersmeier A."/>
            <person name="Kalinowski J."/>
            <person name="Ruckert C."/>
        </authorList>
    </citation>
    <scope>NUCLEOTIDE SEQUENCE</scope>
    <source>
        <strain evidence="4">CCM 7905</strain>
    </source>
</reference>
<dbReference type="Proteomes" id="UP000654257">
    <property type="component" value="Unassembled WGS sequence"/>
</dbReference>
<dbReference type="PANTHER" id="PTHR43639">
    <property type="entry name" value="OXIDOREDUCTASE, SHORT-CHAIN DEHYDROGENASE/REDUCTASE FAMILY (AFU_ORTHOLOGUE AFUA_5G02870)"/>
    <property type="match status" value="1"/>
</dbReference>
<dbReference type="SUPFAM" id="SSF51735">
    <property type="entry name" value="NAD(P)-binding Rossmann-fold domains"/>
    <property type="match status" value="1"/>
</dbReference>
<dbReference type="PROSITE" id="PS00061">
    <property type="entry name" value="ADH_SHORT"/>
    <property type="match status" value="1"/>
</dbReference>
<dbReference type="SMART" id="SM00822">
    <property type="entry name" value="PKS_KR"/>
    <property type="match status" value="1"/>
</dbReference>